<evidence type="ECO:0000313" key="1">
    <source>
        <dbReference type="EMBL" id="ANF27588.1"/>
    </source>
</evidence>
<dbReference type="AlphaFoldDB" id="A0A172WVR5"/>
<proteinExistence type="predicted"/>
<dbReference type="RefSeq" id="WP_045426250.1">
    <property type="nucleotide sequence ID" value="NZ_CP015641.1"/>
</dbReference>
<accession>A0A172WVR5</accession>
<name>A0A172WVR5_STUST</name>
<dbReference type="Proteomes" id="UP000077787">
    <property type="component" value="Chromosome"/>
</dbReference>
<organism evidence="1 2">
    <name type="scientific">Stutzerimonas stutzeri</name>
    <name type="common">Pseudomonas stutzeri</name>
    <dbReference type="NCBI Taxonomy" id="316"/>
    <lineage>
        <taxon>Bacteria</taxon>
        <taxon>Pseudomonadati</taxon>
        <taxon>Pseudomonadota</taxon>
        <taxon>Gammaproteobacteria</taxon>
        <taxon>Pseudomonadales</taxon>
        <taxon>Pseudomonadaceae</taxon>
        <taxon>Stutzerimonas</taxon>
    </lineage>
</organism>
<gene>
    <name evidence="1" type="ORF">PS273GM_21855</name>
</gene>
<evidence type="ECO:0000313" key="2">
    <source>
        <dbReference type="Proteomes" id="UP000077787"/>
    </source>
</evidence>
<protein>
    <submittedName>
        <fullName evidence="1">Uncharacterized protein</fullName>
    </submittedName>
</protein>
<reference evidence="1 2" key="1">
    <citation type="submission" date="2016-05" db="EMBL/GenBank/DDBJ databases">
        <title>Genome sequence of Pseudomonas stutzeri 273 and identification of the exopolysaccharide biosynthesis locus.</title>
        <authorList>
            <person name="Wu S."/>
            <person name="Sun C."/>
        </authorList>
    </citation>
    <scope>NUCLEOTIDE SEQUENCE [LARGE SCALE GENOMIC DNA]</scope>
    <source>
        <strain evidence="1 2">273</strain>
    </source>
</reference>
<dbReference type="EMBL" id="CP015641">
    <property type="protein sequence ID" value="ANF27588.1"/>
    <property type="molecule type" value="Genomic_DNA"/>
</dbReference>
<sequence length="100" mass="11291">MSLPLSSSGDLAMRKDLVRLRMEMNRQQVLYHSQPLVHPFQRFKGMVASRGTTSEHHSGKGPLMIAATVGLTLFGRRLGKVGRLARVGIMLYPLIRRLRH</sequence>